<dbReference type="EMBL" id="VTWU01000002">
    <property type="protein sequence ID" value="KAA9338722.1"/>
    <property type="molecule type" value="Genomic_DNA"/>
</dbReference>
<organism evidence="1 2">
    <name type="scientific">Hymenobacter busanensis</name>
    <dbReference type="NCBI Taxonomy" id="2607656"/>
    <lineage>
        <taxon>Bacteria</taxon>
        <taxon>Pseudomonadati</taxon>
        <taxon>Bacteroidota</taxon>
        <taxon>Cytophagia</taxon>
        <taxon>Cytophagales</taxon>
        <taxon>Hymenobacteraceae</taxon>
        <taxon>Hymenobacter</taxon>
    </lineage>
</organism>
<gene>
    <name evidence="1" type="ORF">F0P96_07845</name>
</gene>
<dbReference type="RefSeq" id="WP_151078268.1">
    <property type="nucleotide sequence ID" value="NZ_CP047647.1"/>
</dbReference>
<protein>
    <submittedName>
        <fullName evidence="1">Uncharacterized protein</fullName>
    </submittedName>
</protein>
<keyword evidence="2" id="KW-1185">Reference proteome</keyword>
<dbReference type="AlphaFoldDB" id="A0A7L5A0P9"/>
<evidence type="ECO:0000313" key="2">
    <source>
        <dbReference type="Proteomes" id="UP000326380"/>
    </source>
</evidence>
<sequence length="87" mass="10203">MPTGHYAFRLLSLEDQLATVWAEGRFLMTRWEEEDAINLYHMPGGFFAEVYYDEETNHLHRTRTFTSVACLEDYAIYVRLSLPPGIE</sequence>
<comment type="caution">
    <text evidence="1">The sequence shown here is derived from an EMBL/GenBank/DDBJ whole genome shotgun (WGS) entry which is preliminary data.</text>
</comment>
<reference evidence="1 2" key="1">
    <citation type="submission" date="2019-09" db="EMBL/GenBank/DDBJ databases">
        <title>Genome sequence of Hymenobacter sp. M3.</title>
        <authorList>
            <person name="Srinivasan S."/>
        </authorList>
    </citation>
    <scope>NUCLEOTIDE SEQUENCE [LARGE SCALE GENOMIC DNA]</scope>
    <source>
        <strain evidence="1 2">M3</strain>
    </source>
</reference>
<accession>A0A7L5A0P9</accession>
<name>A0A7L5A0P9_9BACT</name>
<evidence type="ECO:0000313" key="1">
    <source>
        <dbReference type="EMBL" id="KAA9338722.1"/>
    </source>
</evidence>
<proteinExistence type="predicted"/>
<dbReference type="Proteomes" id="UP000326380">
    <property type="component" value="Unassembled WGS sequence"/>
</dbReference>